<comment type="caution">
    <text evidence="6">The sequence shown here is derived from an EMBL/GenBank/DDBJ whole genome shotgun (WGS) entry which is preliminary data.</text>
</comment>
<name>A0ABS1PDU5_9ACTN</name>
<gene>
    <name evidence="6" type="ORF">JK361_38790</name>
</gene>
<dbReference type="Pfam" id="PF09056">
    <property type="entry name" value="Phospholip_A2_3"/>
    <property type="match status" value="1"/>
</dbReference>
<dbReference type="Pfam" id="PF24517">
    <property type="entry name" value="CBM96"/>
    <property type="match status" value="1"/>
</dbReference>
<evidence type="ECO:0000259" key="5">
    <source>
        <dbReference type="Pfam" id="PF24517"/>
    </source>
</evidence>
<dbReference type="Gene3D" id="1.20.90.10">
    <property type="entry name" value="Phospholipase A2 domain"/>
    <property type="match status" value="1"/>
</dbReference>
<dbReference type="InterPro" id="IPR015141">
    <property type="entry name" value="PLipase_A2_prok/fun"/>
</dbReference>
<dbReference type="InterPro" id="IPR036444">
    <property type="entry name" value="PLipase_A2_dom_sf"/>
</dbReference>
<reference evidence="6 7" key="1">
    <citation type="submission" date="2021-01" db="EMBL/GenBank/DDBJ databases">
        <title>WGS of actinomycetes isolated from Thailand.</title>
        <authorList>
            <person name="Thawai C."/>
        </authorList>
    </citation>
    <scope>NUCLEOTIDE SEQUENCE [LARGE SCALE GENOMIC DNA]</scope>
    <source>
        <strain evidence="6 7">CH5-8</strain>
    </source>
</reference>
<proteinExistence type="predicted"/>
<feature type="region of interest" description="Disordered" evidence="4">
    <location>
        <begin position="180"/>
        <end position="203"/>
    </location>
</feature>
<dbReference type="EMBL" id="JAERRH010000039">
    <property type="protein sequence ID" value="MBL1110429.1"/>
    <property type="molecule type" value="Genomic_DNA"/>
</dbReference>
<comment type="subcellular location">
    <subcellularLocation>
        <location evidence="1">Secreted</location>
    </subcellularLocation>
</comment>
<evidence type="ECO:0000313" key="6">
    <source>
        <dbReference type="EMBL" id="MBL1110429.1"/>
    </source>
</evidence>
<accession>A0ABS1PDU5</accession>
<evidence type="ECO:0000256" key="2">
    <source>
        <dbReference type="ARBA" id="ARBA00022525"/>
    </source>
</evidence>
<dbReference type="Proteomes" id="UP000621386">
    <property type="component" value="Unassembled WGS sequence"/>
</dbReference>
<keyword evidence="7" id="KW-1185">Reference proteome</keyword>
<sequence length="877" mass="92727">MARTVVDRTETSTTYRLADGRTVTELHSAPIRVRRAGGAWADMDTALVEESGAVRPRAAVGDTRFSAGGKGAFARLRLDSGRLLELGWNGELPRPVIKGSKAVYRGVVAAGAGDLVATALPAGLRFDVVLNRRPTGPVEVKVPVTAKGLTLGEADGGRLSIQAGDTVLATSSAPVVYDARSPHARAQRENKRQRGSQASQARTGNITATLADAAGGGKTLLLKPSAAFLADPATTYPVTVDPSVVLPLSNDTDVNSVFDGNNISGSYLKAGTEADGEKARTYLRFDTRGLKTPTKAVLKLTNLDAPACGPAVSAGIQARRVTSHWDATTQTWAPQPTSTTEDAVVSTEGSQLGACGSGTMTWDITAMVAKWAAGTANHGLVLQSPTETAQANYRVFAAAENTDGLAAPVLEVTSDEVITPGEGEDPADPGPADFKPGHVDPPTGNWMTSAIDLSDDGLLVTRNHTAGQRLDVARPNEQVLGPLWQLEPLGGVLGHRLKDYSANGYVEIALNVGTESYRFQANPDGTFASTDGGGTLVKNADGTFTQTLQDADIAYTWSKIGQEYLVTAIGSRSDGRQAVQYDASGRFSRILSPPAAEDCVSTPAACSTATFQYATTTTATASVLGDIAGQLKAIVYDAVGDPVPVTAISYQYDAAKRLRKAEDTRQADGDPVRQFTYTYDSQGNIKNLTTTEDGTWTLTYSGPGKMTSAVAAPTTFGATAGAESCPAPYASDYLLRGKCRVRVDVEEDSAVKVFRTPFWKGTLTGGSVMGITNDGCTIVPNSPMSGVSFKVACDAHDYGYGLIRNRKNGESNGLRYRPSQRTAVDAVFYTILKERICAAVTGYDIGPRGMRFSRRAKCYDWARTYYNGVRAWGNSAI</sequence>
<evidence type="ECO:0000256" key="3">
    <source>
        <dbReference type="ARBA" id="ARBA00022729"/>
    </source>
</evidence>
<keyword evidence="2" id="KW-0964">Secreted</keyword>
<keyword evidence="3" id="KW-0732">Signal</keyword>
<evidence type="ECO:0000313" key="7">
    <source>
        <dbReference type="Proteomes" id="UP000621386"/>
    </source>
</evidence>
<organism evidence="6 7">
    <name type="scientific">Streptomyces musisoli</name>
    <dbReference type="NCBI Taxonomy" id="2802280"/>
    <lineage>
        <taxon>Bacteria</taxon>
        <taxon>Bacillati</taxon>
        <taxon>Actinomycetota</taxon>
        <taxon>Actinomycetes</taxon>
        <taxon>Kitasatosporales</taxon>
        <taxon>Streptomycetaceae</taxon>
        <taxon>Streptomyces</taxon>
    </lineage>
</organism>
<feature type="region of interest" description="Disordered" evidence="4">
    <location>
        <begin position="419"/>
        <end position="441"/>
    </location>
</feature>
<feature type="domain" description="Carbohydrate-binding module family 96" evidence="5">
    <location>
        <begin position="248"/>
        <end position="413"/>
    </location>
</feature>
<dbReference type="Gene3D" id="2.180.10.10">
    <property type="entry name" value="RHS repeat-associated core"/>
    <property type="match status" value="1"/>
</dbReference>
<dbReference type="InterPro" id="IPR055372">
    <property type="entry name" value="CBM96"/>
</dbReference>
<evidence type="ECO:0000256" key="1">
    <source>
        <dbReference type="ARBA" id="ARBA00004613"/>
    </source>
</evidence>
<dbReference type="SUPFAM" id="SSF48619">
    <property type="entry name" value="Phospholipase A2, PLA2"/>
    <property type="match status" value="1"/>
</dbReference>
<protein>
    <submittedName>
        <fullName evidence="6">DNRLRE domain-containing protein</fullName>
    </submittedName>
</protein>
<dbReference type="NCBIfam" id="NF033679">
    <property type="entry name" value="DNRLRE_dom"/>
    <property type="match status" value="1"/>
</dbReference>
<evidence type="ECO:0000256" key="4">
    <source>
        <dbReference type="SAM" id="MobiDB-lite"/>
    </source>
</evidence>
<dbReference type="RefSeq" id="WP_201827486.1">
    <property type="nucleotide sequence ID" value="NZ_JAERRH010000039.1"/>
</dbReference>